<dbReference type="InterPro" id="IPR050592">
    <property type="entry name" value="GDSL_lipolytic_enzyme"/>
</dbReference>
<dbReference type="PANTHER" id="PTHR45642">
    <property type="entry name" value="GDSL ESTERASE/LIPASE EXL3"/>
    <property type="match status" value="1"/>
</dbReference>
<reference evidence="2 3" key="1">
    <citation type="submission" date="2020-02" db="EMBL/GenBank/DDBJ databases">
        <authorList>
            <person name="Ma Q."/>
            <person name="Huang Y."/>
            <person name="Song X."/>
            <person name="Pei D."/>
        </authorList>
    </citation>
    <scope>NUCLEOTIDE SEQUENCE [LARGE SCALE GENOMIC DNA]</scope>
    <source>
        <strain evidence="2">Sxm20200214</strain>
        <tissue evidence="2">Leaf</tissue>
    </source>
</reference>
<proteinExistence type="inferred from homology"/>
<dbReference type="OrthoDB" id="1600564at2759"/>
<evidence type="ECO:0000313" key="3">
    <source>
        <dbReference type="Proteomes" id="UP000886595"/>
    </source>
</evidence>
<dbReference type="PROSITE" id="PS01098">
    <property type="entry name" value="LIPASE_GDSL_SER"/>
    <property type="match status" value="1"/>
</dbReference>
<gene>
    <name evidence="2" type="ORF">Bca52824_084781</name>
</gene>
<dbReference type="Pfam" id="PF00657">
    <property type="entry name" value="Lipase_GDSL"/>
    <property type="match status" value="1"/>
</dbReference>
<dbReference type="InterPro" id="IPR036514">
    <property type="entry name" value="SGNH_hydro_sf"/>
</dbReference>
<organism evidence="2 3">
    <name type="scientific">Brassica carinata</name>
    <name type="common">Ethiopian mustard</name>
    <name type="synonym">Abyssinian cabbage</name>
    <dbReference type="NCBI Taxonomy" id="52824"/>
    <lineage>
        <taxon>Eukaryota</taxon>
        <taxon>Viridiplantae</taxon>
        <taxon>Streptophyta</taxon>
        <taxon>Embryophyta</taxon>
        <taxon>Tracheophyta</taxon>
        <taxon>Spermatophyta</taxon>
        <taxon>Magnoliopsida</taxon>
        <taxon>eudicotyledons</taxon>
        <taxon>Gunneridae</taxon>
        <taxon>Pentapetalae</taxon>
        <taxon>rosids</taxon>
        <taxon>malvids</taxon>
        <taxon>Brassicales</taxon>
        <taxon>Brassicaceae</taxon>
        <taxon>Brassiceae</taxon>
        <taxon>Brassica</taxon>
    </lineage>
</organism>
<dbReference type="EMBL" id="JAAMPC010000016">
    <property type="protein sequence ID" value="KAG2254645.1"/>
    <property type="molecule type" value="Genomic_DNA"/>
</dbReference>
<name>A0A8X7PNC6_BRACI</name>
<dbReference type="InterPro" id="IPR008265">
    <property type="entry name" value="Lipase_GDSL_AS"/>
</dbReference>
<evidence type="ECO:0000256" key="1">
    <source>
        <dbReference type="ARBA" id="ARBA00008668"/>
    </source>
</evidence>
<evidence type="ECO:0000313" key="2">
    <source>
        <dbReference type="EMBL" id="KAG2254645.1"/>
    </source>
</evidence>
<comment type="similarity">
    <text evidence="1">Belongs to the 'GDSL' lipolytic enzyme family.</text>
</comment>
<evidence type="ECO:0008006" key="4">
    <source>
        <dbReference type="Google" id="ProtNLM"/>
    </source>
</evidence>
<dbReference type="PANTHER" id="PTHR45642:SF150">
    <property type="entry name" value="GDSL ESTERASE_LIPASE EXL3"/>
    <property type="match status" value="1"/>
</dbReference>
<dbReference type="AlphaFoldDB" id="A0A8X7PNC6"/>
<dbReference type="GO" id="GO:0016298">
    <property type="term" value="F:lipase activity"/>
    <property type="evidence" value="ECO:0007669"/>
    <property type="project" value="InterPro"/>
</dbReference>
<comment type="caution">
    <text evidence="2">The sequence shown here is derived from an EMBL/GenBank/DDBJ whole genome shotgun (WGS) entry which is preliminary data.</text>
</comment>
<dbReference type="GO" id="GO:0006629">
    <property type="term" value="P:lipid metabolic process"/>
    <property type="evidence" value="ECO:0007669"/>
    <property type="project" value="InterPro"/>
</dbReference>
<protein>
    <recommendedName>
        <fullName evidence="4">GDSL esterase/lipase EXL3</fullName>
    </recommendedName>
</protein>
<keyword evidence="3" id="KW-1185">Reference proteome</keyword>
<dbReference type="Gene3D" id="3.40.50.1110">
    <property type="entry name" value="SGNH hydrolase"/>
    <property type="match status" value="1"/>
</dbReference>
<accession>A0A8X7PNC6</accession>
<dbReference type="InterPro" id="IPR001087">
    <property type="entry name" value="GDSL"/>
</dbReference>
<dbReference type="Proteomes" id="UP000886595">
    <property type="component" value="Unassembled WGS sequence"/>
</dbReference>
<sequence length="191" mass="20720">MVLLSETITNALVKLPANKTIPAIIVFGDSIVDAGNNDDITTTLARCNYPPYGIDFDGGIPTGRFSNGKVPTDFIAEELGIKSVVPAYLDPNLKTEDLLTGVSFASGGSGYDPLTPKLVAVISLEDQLKYFEEYIEKVKNIVGEERKGFILANSLFLLVAGSDDIANTYYVLRARPHYDVDSYTTLMVNSA</sequence>